<protein>
    <submittedName>
        <fullName evidence="3">Helix-turn-helix transcriptional regulator</fullName>
    </submittedName>
</protein>
<dbReference type="InterPro" id="IPR010982">
    <property type="entry name" value="Lambda_DNA-bd_dom_sf"/>
</dbReference>
<dbReference type="CDD" id="cd00093">
    <property type="entry name" value="HTH_XRE"/>
    <property type="match status" value="1"/>
</dbReference>
<dbReference type="PROSITE" id="PS50943">
    <property type="entry name" value="HTH_CROC1"/>
    <property type="match status" value="1"/>
</dbReference>
<proteinExistence type="predicted"/>
<evidence type="ECO:0000256" key="1">
    <source>
        <dbReference type="ARBA" id="ARBA00023125"/>
    </source>
</evidence>
<dbReference type="GO" id="GO:0003700">
    <property type="term" value="F:DNA-binding transcription factor activity"/>
    <property type="evidence" value="ECO:0007669"/>
    <property type="project" value="TreeGrafter"/>
</dbReference>
<dbReference type="PANTHER" id="PTHR46797">
    <property type="entry name" value="HTH-TYPE TRANSCRIPTIONAL REGULATOR"/>
    <property type="match status" value="1"/>
</dbReference>
<dbReference type="SMART" id="SM00530">
    <property type="entry name" value="HTH_XRE"/>
    <property type="match status" value="1"/>
</dbReference>
<name>A0A5J5INL7_9BACT</name>
<organism evidence="3 4">
    <name type="scientific">Ginsengibacter hankyongi</name>
    <dbReference type="NCBI Taxonomy" id="2607284"/>
    <lineage>
        <taxon>Bacteria</taxon>
        <taxon>Pseudomonadati</taxon>
        <taxon>Bacteroidota</taxon>
        <taxon>Chitinophagia</taxon>
        <taxon>Chitinophagales</taxon>
        <taxon>Chitinophagaceae</taxon>
        <taxon>Ginsengibacter</taxon>
    </lineage>
</organism>
<dbReference type="AlphaFoldDB" id="A0A5J5INL7"/>
<dbReference type="PANTHER" id="PTHR46797:SF1">
    <property type="entry name" value="METHYLPHOSPHONATE SYNTHASE"/>
    <property type="match status" value="1"/>
</dbReference>
<accession>A0A5J5INL7</accession>
<dbReference type="Gene3D" id="1.10.260.40">
    <property type="entry name" value="lambda repressor-like DNA-binding domains"/>
    <property type="match status" value="1"/>
</dbReference>
<evidence type="ECO:0000259" key="2">
    <source>
        <dbReference type="PROSITE" id="PS50943"/>
    </source>
</evidence>
<dbReference type="InterPro" id="IPR050807">
    <property type="entry name" value="TransReg_Diox_bact_type"/>
</dbReference>
<reference evidence="3 4" key="1">
    <citation type="submission" date="2019-09" db="EMBL/GenBank/DDBJ databases">
        <title>Draft genome sequence of Ginsengibacter sp. BR5-29.</title>
        <authorList>
            <person name="Im W.-T."/>
        </authorList>
    </citation>
    <scope>NUCLEOTIDE SEQUENCE [LARGE SCALE GENOMIC DNA]</scope>
    <source>
        <strain evidence="3 4">BR5-29</strain>
    </source>
</reference>
<dbReference type="Pfam" id="PF13560">
    <property type="entry name" value="HTH_31"/>
    <property type="match status" value="1"/>
</dbReference>
<dbReference type="GO" id="GO:0005829">
    <property type="term" value="C:cytosol"/>
    <property type="evidence" value="ECO:0007669"/>
    <property type="project" value="TreeGrafter"/>
</dbReference>
<dbReference type="Proteomes" id="UP000326903">
    <property type="component" value="Unassembled WGS sequence"/>
</dbReference>
<comment type="caution">
    <text evidence="3">The sequence shown here is derived from an EMBL/GenBank/DDBJ whole genome shotgun (WGS) entry which is preliminary data.</text>
</comment>
<evidence type="ECO:0000313" key="3">
    <source>
        <dbReference type="EMBL" id="KAA9042128.1"/>
    </source>
</evidence>
<evidence type="ECO:0000313" key="4">
    <source>
        <dbReference type="Proteomes" id="UP000326903"/>
    </source>
</evidence>
<dbReference type="SUPFAM" id="SSF47413">
    <property type="entry name" value="lambda repressor-like DNA-binding domains"/>
    <property type="match status" value="1"/>
</dbReference>
<gene>
    <name evidence="3" type="ORF">FW778_08955</name>
</gene>
<keyword evidence="4" id="KW-1185">Reference proteome</keyword>
<dbReference type="InterPro" id="IPR001387">
    <property type="entry name" value="Cro/C1-type_HTH"/>
</dbReference>
<feature type="domain" description="HTH cro/C1-type" evidence="2">
    <location>
        <begin position="11"/>
        <end position="66"/>
    </location>
</feature>
<dbReference type="RefSeq" id="WP_150414257.1">
    <property type="nucleotide sequence ID" value="NZ_VYQF01000001.1"/>
</dbReference>
<sequence>MDIKTKIGLRIKELRTEKNLTQEAVAWNADVDRTFMNHVENGKRNVSVDTLAKIICSGLGMSFKDFFNQDLFNGKKKSK</sequence>
<dbReference type="GO" id="GO:0003677">
    <property type="term" value="F:DNA binding"/>
    <property type="evidence" value="ECO:0007669"/>
    <property type="project" value="UniProtKB-KW"/>
</dbReference>
<dbReference type="EMBL" id="VYQF01000001">
    <property type="protein sequence ID" value="KAA9042128.1"/>
    <property type="molecule type" value="Genomic_DNA"/>
</dbReference>
<keyword evidence="1" id="KW-0238">DNA-binding</keyword>